<sequence>MVAKECQEANPNEQKLFHETKICGRKEILENDFDDRFFNSQGAWSTGAYFADDPRKSHRHTITPEGSDQSRVMFYNKSSIFYTFRNGFLIFDTKSLK</sequence>
<name>A0A815UKY7_ADIRI</name>
<dbReference type="EMBL" id="CAJNOJ010000774">
    <property type="protein sequence ID" value="CAF1521301.1"/>
    <property type="molecule type" value="Genomic_DNA"/>
</dbReference>
<comment type="caution">
    <text evidence="2">The sequence shown here is derived from an EMBL/GenBank/DDBJ whole genome shotgun (WGS) entry which is preliminary data.</text>
</comment>
<dbReference type="OrthoDB" id="411019at2759"/>
<reference evidence="2" key="1">
    <citation type="submission" date="2021-02" db="EMBL/GenBank/DDBJ databases">
        <authorList>
            <person name="Nowell W R."/>
        </authorList>
    </citation>
    <scope>NUCLEOTIDE SEQUENCE</scope>
</reference>
<evidence type="ECO:0000313" key="4">
    <source>
        <dbReference type="Proteomes" id="UP000663852"/>
    </source>
</evidence>
<organism evidence="2 4">
    <name type="scientific">Adineta ricciae</name>
    <name type="common">Rotifer</name>
    <dbReference type="NCBI Taxonomy" id="249248"/>
    <lineage>
        <taxon>Eukaryota</taxon>
        <taxon>Metazoa</taxon>
        <taxon>Spiralia</taxon>
        <taxon>Gnathifera</taxon>
        <taxon>Rotifera</taxon>
        <taxon>Eurotatoria</taxon>
        <taxon>Bdelloidea</taxon>
        <taxon>Adinetida</taxon>
        <taxon>Adinetidae</taxon>
        <taxon>Adineta</taxon>
    </lineage>
</organism>
<accession>A0A815UKY7</accession>
<proteinExistence type="predicted"/>
<dbReference type="Proteomes" id="UP000663852">
    <property type="component" value="Unassembled WGS sequence"/>
</dbReference>
<evidence type="ECO:0000313" key="2">
    <source>
        <dbReference type="EMBL" id="CAF1521301.1"/>
    </source>
</evidence>
<gene>
    <name evidence="2" type="ORF">EDS130_LOCUS43891</name>
    <name evidence="1" type="ORF">XAT740_LOCUS29693</name>
</gene>
<evidence type="ECO:0000313" key="3">
    <source>
        <dbReference type="Proteomes" id="UP000663828"/>
    </source>
</evidence>
<dbReference type="EMBL" id="CAJNOR010002602">
    <property type="protein sequence ID" value="CAF1316914.1"/>
    <property type="molecule type" value="Genomic_DNA"/>
</dbReference>
<dbReference type="AlphaFoldDB" id="A0A815UKY7"/>
<dbReference type="Gene3D" id="3.90.228.10">
    <property type="match status" value="1"/>
</dbReference>
<keyword evidence="3" id="KW-1185">Reference proteome</keyword>
<evidence type="ECO:0000313" key="1">
    <source>
        <dbReference type="EMBL" id="CAF1316914.1"/>
    </source>
</evidence>
<dbReference type="Proteomes" id="UP000663828">
    <property type="component" value="Unassembled WGS sequence"/>
</dbReference>
<protein>
    <submittedName>
        <fullName evidence="2">Uncharacterized protein</fullName>
    </submittedName>
</protein>
<dbReference type="SUPFAM" id="SSF56399">
    <property type="entry name" value="ADP-ribosylation"/>
    <property type="match status" value="1"/>
</dbReference>